<evidence type="ECO:0000259" key="8">
    <source>
        <dbReference type="Pfam" id="PF01545"/>
    </source>
</evidence>
<dbReference type="InterPro" id="IPR027470">
    <property type="entry name" value="Cation_efflux_CTD"/>
</dbReference>
<dbReference type="InterPro" id="IPR027469">
    <property type="entry name" value="Cation_efflux_TMD_sf"/>
</dbReference>
<feature type="transmembrane region" description="Helical" evidence="7">
    <location>
        <begin position="197"/>
        <end position="215"/>
    </location>
</feature>
<keyword evidence="3" id="KW-0813">Transport</keyword>
<dbReference type="Pfam" id="PF16916">
    <property type="entry name" value="ZT_dimer"/>
    <property type="match status" value="1"/>
</dbReference>
<dbReference type="Gene3D" id="3.30.70.1350">
    <property type="entry name" value="Cation efflux protein, cytoplasmic domain"/>
    <property type="match status" value="1"/>
</dbReference>
<evidence type="ECO:0000256" key="4">
    <source>
        <dbReference type="ARBA" id="ARBA00022692"/>
    </source>
</evidence>
<keyword evidence="11" id="KW-1185">Reference proteome</keyword>
<feature type="transmembrane region" description="Helical" evidence="7">
    <location>
        <begin position="127"/>
        <end position="148"/>
    </location>
</feature>
<keyword evidence="5 7" id="KW-1133">Transmembrane helix</keyword>
<evidence type="ECO:0000256" key="3">
    <source>
        <dbReference type="ARBA" id="ARBA00022448"/>
    </source>
</evidence>
<comment type="similarity">
    <text evidence="2">Belongs to the cation diffusion facilitator (CDF) transporter (TC 2.A.4) family.</text>
</comment>
<keyword evidence="4 7" id="KW-0812">Transmembrane</keyword>
<dbReference type="Proteomes" id="UP000806542">
    <property type="component" value="Unassembled WGS sequence"/>
</dbReference>
<dbReference type="FunFam" id="1.20.1510.10:FF:000006">
    <property type="entry name" value="Divalent cation efflux transporter"/>
    <property type="match status" value="1"/>
</dbReference>
<evidence type="ECO:0000256" key="2">
    <source>
        <dbReference type="ARBA" id="ARBA00008114"/>
    </source>
</evidence>
<dbReference type="NCBIfam" id="TIGR01297">
    <property type="entry name" value="CDF"/>
    <property type="match status" value="1"/>
</dbReference>
<evidence type="ECO:0000259" key="9">
    <source>
        <dbReference type="Pfam" id="PF16916"/>
    </source>
</evidence>
<comment type="caution">
    <text evidence="10">The sequence shown here is derived from an EMBL/GenBank/DDBJ whole genome shotgun (WGS) entry which is preliminary data.</text>
</comment>
<evidence type="ECO:0000256" key="1">
    <source>
        <dbReference type="ARBA" id="ARBA00004141"/>
    </source>
</evidence>
<dbReference type="SUPFAM" id="SSF161111">
    <property type="entry name" value="Cation efflux protein transmembrane domain-like"/>
    <property type="match status" value="1"/>
</dbReference>
<dbReference type="PANTHER" id="PTHR43840">
    <property type="entry name" value="MITOCHONDRIAL METAL TRANSPORTER 1-RELATED"/>
    <property type="match status" value="1"/>
</dbReference>
<evidence type="ECO:0000256" key="6">
    <source>
        <dbReference type="ARBA" id="ARBA00023136"/>
    </source>
</evidence>
<keyword evidence="6 7" id="KW-0472">Membrane</keyword>
<evidence type="ECO:0000256" key="5">
    <source>
        <dbReference type="ARBA" id="ARBA00022989"/>
    </source>
</evidence>
<sequence>MIQLLVHKFIPNYMQTKDAQVRKQYGVLGGVLGILCNSLLFLLKLLAGLAAGSIAVVSDAFNNLSDLGSSVVSVVGAKLSSRRPDSGHPYGHGRAEYVSALIVAFLIILFGLELLKSSAEKIFRPEALSISPMTVGILVLSVLVKLWMWSYNRFMGKTIDSPILLAAARDSLNDVIATSAVIVSTFLSPFVPFSLDGFMGLVVSCLVIWTGYGVARDTIDKLLGRKPEETLRRQLEKRILSNPIVLGMHGLMVHDYGPGRTIASVHAEVPENLTLVEVHSVIDKIEHQILNELNVDIVIHMDPVPVPDAAAKAEHVLDAGQNPGDTKPDML</sequence>
<organism evidence="10 11">
    <name type="scientific">Ructibacterium gallinarum</name>
    <dbReference type="NCBI Taxonomy" id="2779355"/>
    <lineage>
        <taxon>Bacteria</taxon>
        <taxon>Bacillati</taxon>
        <taxon>Bacillota</taxon>
        <taxon>Clostridia</taxon>
        <taxon>Eubacteriales</taxon>
        <taxon>Oscillospiraceae</taxon>
        <taxon>Ructibacterium</taxon>
    </lineage>
</organism>
<dbReference type="RefSeq" id="WP_226392475.1">
    <property type="nucleotide sequence ID" value="NZ_JADCKB010000009.1"/>
</dbReference>
<accession>A0A9D5R8Z1</accession>
<protein>
    <submittedName>
        <fullName evidence="10">Cation transporter</fullName>
    </submittedName>
</protein>
<reference evidence="10" key="1">
    <citation type="submission" date="2020-10" db="EMBL/GenBank/DDBJ databases">
        <title>ChiBAC.</title>
        <authorList>
            <person name="Zenner C."/>
            <person name="Hitch T.C.A."/>
            <person name="Clavel T."/>
        </authorList>
    </citation>
    <scope>NUCLEOTIDE SEQUENCE</scope>
    <source>
        <strain evidence="10">DSM 107454</strain>
    </source>
</reference>
<comment type="subcellular location">
    <subcellularLocation>
        <location evidence="1">Membrane</location>
        <topology evidence="1">Multi-pass membrane protein</topology>
    </subcellularLocation>
</comment>
<dbReference type="InterPro" id="IPR058533">
    <property type="entry name" value="Cation_efflux_TM"/>
</dbReference>
<dbReference type="InterPro" id="IPR002524">
    <property type="entry name" value="Cation_efflux"/>
</dbReference>
<gene>
    <name evidence="10" type="ORF">INF28_05535</name>
</gene>
<evidence type="ECO:0000313" key="11">
    <source>
        <dbReference type="Proteomes" id="UP000806542"/>
    </source>
</evidence>
<dbReference type="InterPro" id="IPR036837">
    <property type="entry name" value="Cation_efflux_CTD_sf"/>
</dbReference>
<dbReference type="EMBL" id="JADCKB010000009">
    <property type="protein sequence ID" value="MBE5039924.1"/>
    <property type="molecule type" value="Genomic_DNA"/>
</dbReference>
<proteinExistence type="inferred from homology"/>
<feature type="domain" description="Cation efflux protein transmembrane" evidence="8">
    <location>
        <begin position="32"/>
        <end position="223"/>
    </location>
</feature>
<dbReference type="PANTHER" id="PTHR43840:SF15">
    <property type="entry name" value="MITOCHONDRIAL METAL TRANSPORTER 1-RELATED"/>
    <property type="match status" value="1"/>
</dbReference>
<feature type="transmembrane region" description="Helical" evidence="7">
    <location>
        <begin position="27"/>
        <end position="57"/>
    </location>
</feature>
<dbReference type="GO" id="GO:0016020">
    <property type="term" value="C:membrane"/>
    <property type="evidence" value="ECO:0007669"/>
    <property type="project" value="UniProtKB-SubCell"/>
</dbReference>
<name>A0A9D5R8Z1_9FIRM</name>
<dbReference type="AlphaFoldDB" id="A0A9D5R8Z1"/>
<dbReference type="InterPro" id="IPR050291">
    <property type="entry name" value="CDF_Transporter"/>
</dbReference>
<feature type="transmembrane region" description="Helical" evidence="7">
    <location>
        <begin position="97"/>
        <end position="115"/>
    </location>
</feature>
<dbReference type="GO" id="GO:0008324">
    <property type="term" value="F:monoatomic cation transmembrane transporter activity"/>
    <property type="evidence" value="ECO:0007669"/>
    <property type="project" value="InterPro"/>
</dbReference>
<feature type="domain" description="Cation efflux protein cytoplasmic" evidence="9">
    <location>
        <begin position="227"/>
        <end position="303"/>
    </location>
</feature>
<dbReference type="SUPFAM" id="SSF160240">
    <property type="entry name" value="Cation efflux protein cytoplasmic domain-like"/>
    <property type="match status" value="1"/>
</dbReference>
<evidence type="ECO:0000256" key="7">
    <source>
        <dbReference type="SAM" id="Phobius"/>
    </source>
</evidence>
<dbReference type="Gene3D" id="1.20.1510.10">
    <property type="entry name" value="Cation efflux protein transmembrane domain"/>
    <property type="match status" value="1"/>
</dbReference>
<dbReference type="Pfam" id="PF01545">
    <property type="entry name" value="Cation_efflux"/>
    <property type="match status" value="1"/>
</dbReference>
<evidence type="ECO:0000313" key="10">
    <source>
        <dbReference type="EMBL" id="MBE5039924.1"/>
    </source>
</evidence>